<dbReference type="EMBL" id="BNAY01000004">
    <property type="protein sequence ID" value="GHH20281.1"/>
    <property type="molecule type" value="Genomic_DNA"/>
</dbReference>
<reference evidence="2" key="1">
    <citation type="journal article" date="2019" name="Int. J. Syst. Evol. Microbiol.">
        <title>The Global Catalogue of Microorganisms (GCM) 10K type strain sequencing project: providing services to taxonomists for standard genome sequencing and annotation.</title>
        <authorList>
            <consortium name="The Broad Institute Genomics Platform"/>
            <consortium name="The Broad Institute Genome Sequencing Center for Infectious Disease"/>
            <person name="Wu L."/>
            <person name="Ma J."/>
        </authorList>
    </citation>
    <scope>NUCLEOTIDE SEQUENCE [LARGE SCALE GENOMIC DNA]</scope>
    <source>
        <strain evidence="2">CGMCC 4.7683</strain>
    </source>
</reference>
<evidence type="ECO:0000313" key="2">
    <source>
        <dbReference type="Proteomes" id="UP000635387"/>
    </source>
</evidence>
<proteinExistence type="predicted"/>
<dbReference type="RefSeq" id="WP_191255981.1">
    <property type="nucleotide sequence ID" value="NZ_BNAY01000004.1"/>
</dbReference>
<organism evidence="1 2">
    <name type="scientific">Amycolatopsis oliviviridis</name>
    <dbReference type="NCBI Taxonomy" id="1471590"/>
    <lineage>
        <taxon>Bacteria</taxon>
        <taxon>Bacillati</taxon>
        <taxon>Actinomycetota</taxon>
        <taxon>Actinomycetes</taxon>
        <taxon>Pseudonocardiales</taxon>
        <taxon>Pseudonocardiaceae</taxon>
        <taxon>Amycolatopsis</taxon>
    </lineage>
</organism>
<name>A0ABQ3LPC4_9PSEU</name>
<sequence length="239" mass="25138">MNLGYPLGAASQALPSLDPGERLLWAAYGRTLNYDVRGLDPWGVPKKSVLGKIGSGAANFAGDMVGAALGGGDDGGASNPPSPQVIVLGEQGGIAHAAVRELSTSGSLSRLWALTSTRLLVLEKFVPPPEPEKPAAEKSFMSKAIGFGKGVVKTGKDIAAIMTTKTYGENAEGVPIARHEMVPRAGIPRDRIAGFAVAEHGKKRRPCLRASFVDGSGMDFLFDCDDPRQFAWLYSVTVS</sequence>
<comment type="caution">
    <text evidence="1">The sequence shown here is derived from an EMBL/GenBank/DDBJ whole genome shotgun (WGS) entry which is preliminary data.</text>
</comment>
<accession>A0ABQ3LPC4</accession>
<protein>
    <submittedName>
        <fullName evidence="1">Uncharacterized protein</fullName>
    </submittedName>
</protein>
<keyword evidence="2" id="KW-1185">Reference proteome</keyword>
<dbReference type="Proteomes" id="UP000635387">
    <property type="component" value="Unassembled WGS sequence"/>
</dbReference>
<evidence type="ECO:0000313" key="1">
    <source>
        <dbReference type="EMBL" id="GHH20281.1"/>
    </source>
</evidence>
<gene>
    <name evidence="1" type="ORF">GCM10017790_39980</name>
</gene>